<evidence type="ECO:0000313" key="2">
    <source>
        <dbReference type="EMBL" id="MDA1386194.1"/>
    </source>
</evidence>
<proteinExistence type="predicted"/>
<accession>A0A9X3PLK8</accession>
<protein>
    <submittedName>
        <fullName evidence="2">Ferritin-like fold-containing protein</fullName>
    </submittedName>
</protein>
<evidence type="ECO:0000313" key="5">
    <source>
        <dbReference type="Proteomes" id="UP001183604"/>
    </source>
</evidence>
<dbReference type="InterPro" id="IPR009078">
    <property type="entry name" value="Ferritin-like_SF"/>
</dbReference>
<name>A0A9X3PLK8_9ACTN</name>
<evidence type="ECO:0000259" key="1">
    <source>
        <dbReference type="Pfam" id="PF13794"/>
    </source>
</evidence>
<dbReference type="Proteomes" id="UP001145799">
    <property type="component" value="Unassembled WGS sequence"/>
</dbReference>
<reference evidence="2" key="1">
    <citation type="submission" date="2022-12" db="EMBL/GenBank/DDBJ databases">
        <title>Gycomyces niveus sp.nov., a novel actinomycete isolated from soil in Shouguang.</title>
        <authorList>
            <person name="Yang X."/>
        </authorList>
    </citation>
    <scope>NUCLEOTIDE SEQUENCE</scope>
    <source>
        <strain evidence="2">DSM 44724</strain>
    </source>
</reference>
<dbReference type="InterPro" id="IPR012347">
    <property type="entry name" value="Ferritin-like"/>
</dbReference>
<evidence type="ECO:0000313" key="4">
    <source>
        <dbReference type="Proteomes" id="UP001145799"/>
    </source>
</evidence>
<dbReference type="Pfam" id="PF13794">
    <property type="entry name" value="MiaE_2"/>
    <property type="match status" value="1"/>
</dbReference>
<evidence type="ECO:0000313" key="3">
    <source>
        <dbReference type="EMBL" id="MDR7338332.1"/>
    </source>
</evidence>
<dbReference type="EMBL" id="JAVDYD010000001">
    <property type="protein sequence ID" value="MDR7338332.1"/>
    <property type="molecule type" value="Genomic_DNA"/>
</dbReference>
<organism evidence="2 4">
    <name type="scientific">Glycomyces lechevalierae</name>
    <dbReference type="NCBI Taxonomy" id="256034"/>
    <lineage>
        <taxon>Bacteria</taxon>
        <taxon>Bacillati</taxon>
        <taxon>Actinomycetota</taxon>
        <taxon>Actinomycetes</taxon>
        <taxon>Glycomycetales</taxon>
        <taxon>Glycomycetaceae</taxon>
        <taxon>Glycomyces</taxon>
    </lineage>
</organism>
<comment type="caution">
    <text evidence="2">The sequence shown here is derived from an EMBL/GenBank/DDBJ whole genome shotgun (WGS) entry which is preliminary data.</text>
</comment>
<reference evidence="3 5" key="2">
    <citation type="submission" date="2023-07" db="EMBL/GenBank/DDBJ databases">
        <title>Sequencing the genomes of 1000 actinobacteria strains.</title>
        <authorList>
            <person name="Klenk H.-P."/>
        </authorList>
    </citation>
    <scope>NUCLEOTIDE SEQUENCE [LARGE SCALE GENOMIC DNA]</scope>
    <source>
        <strain evidence="3 5">DSM 44724</strain>
    </source>
</reference>
<feature type="domain" description="Ferritin-like" evidence="1">
    <location>
        <begin position="23"/>
        <end position="203"/>
    </location>
</feature>
<gene>
    <name evidence="3" type="ORF">J2S69_002051</name>
    <name evidence="2" type="ORF">O2L01_14460</name>
</gene>
<dbReference type="Gene3D" id="1.20.1260.10">
    <property type="match status" value="1"/>
</dbReference>
<dbReference type="InterPro" id="IPR059125">
    <property type="entry name" value="Ferritin_actino"/>
</dbReference>
<dbReference type="AlphaFoldDB" id="A0A9X3PLK8"/>
<keyword evidence="5" id="KW-1185">Reference proteome</keyword>
<dbReference type="CDD" id="cd00657">
    <property type="entry name" value="Ferritin_like"/>
    <property type="match status" value="1"/>
</dbReference>
<dbReference type="Proteomes" id="UP001183604">
    <property type="component" value="Unassembled WGS sequence"/>
</dbReference>
<sequence length="230" mass="24508">MSETTDPAARPDDPAPAAAAPSREAVIDLLGLLALGELLAFERMVYDARLAPDLGRRAALSEAAVGEIRNYRLLADRLSELGADPGDAMAPFKEAFRSFDASTSPRDWLEALVKVYLGDAVADDFFRVVSAGLEERDRTLIETVLAETGASDLAAAEIRAAVEADPAVTGRLSLWARRLVGEGINRAQGVAAANERLTGIIVGDGGTLDALLRRLTRAHQDRMKSVGLNN</sequence>
<dbReference type="SUPFAM" id="SSF47240">
    <property type="entry name" value="Ferritin-like"/>
    <property type="match status" value="1"/>
</dbReference>
<dbReference type="RefSeq" id="WP_270122661.1">
    <property type="nucleotide sequence ID" value="NZ_BAAAOM010000005.1"/>
</dbReference>
<dbReference type="EMBL" id="JAPZVQ010000008">
    <property type="protein sequence ID" value="MDA1386194.1"/>
    <property type="molecule type" value="Genomic_DNA"/>
</dbReference>